<accession>A0A8K1ZY25</accession>
<dbReference type="Proteomes" id="UP000607397">
    <property type="component" value="Unassembled WGS sequence"/>
</dbReference>
<comment type="caution">
    <text evidence="1">The sequence shown here is derived from an EMBL/GenBank/DDBJ whole genome shotgun (WGS) entry which is preliminary data.</text>
</comment>
<proteinExistence type="predicted"/>
<dbReference type="AlphaFoldDB" id="A0A8K1ZY25"/>
<dbReference type="EMBL" id="WVIC01000025">
    <property type="protein sequence ID" value="NCJ07410.1"/>
    <property type="molecule type" value="Genomic_DNA"/>
</dbReference>
<protein>
    <submittedName>
        <fullName evidence="1">Uncharacterized protein</fullName>
    </submittedName>
</protein>
<evidence type="ECO:0000313" key="1">
    <source>
        <dbReference type="EMBL" id="NCJ07410.1"/>
    </source>
</evidence>
<organism evidence="1 2">
    <name type="scientific">Petrachloros mirabilis ULC683</name>
    <dbReference type="NCBI Taxonomy" id="2781853"/>
    <lineage>
        <taxon>Bacteria</taxon>
        <taxon>Bacillati</taxon>
        <taxon>Cyanobacteriota</taxon>
        <taxon>Cyanophyceae</taxon>
        <taxon>Synechococcales</taxon>
        <taxon>Petrachlorosaceae</taxon>
        <taxon>Petrachloros</taxon>
        <taxon>Petrachloros mirabilis</taxon>
    </lineage>
</organism>
<reference evidence="1" key="1">
    <citation type="submission" date="2019-12" db="EMBL/GenBank/DDBJ databases">
        <title>High-Quality draft genome sequences of three cyanobacteria isolated from the limestone walls of the Old Cathedral of Coimbra.</title>
        <authorList>
            <person name="Tiago I."/>
            <person name="Soares F."/>
            <person name="Portugal A."/>
        </authorList>
    </citation>
    <scope>NUCLEOTIDE SEQUENCE [LARGE SCALE GENOMIC DNA]</scope>
    <source>
        <strain evidence="1">C</strain>
    </source>
</reference>
<keyword evidence="2" id="KW-1185">Reference proteome</keyword>
<sequence length="65" mass="7036">MVRNGAPPAEERKHEYRKQGNECAIARLLIKSDRLLACLSGLHCRNGVEAVPCECNGEAAEGRSG</sequence>
<gene>
    <name evidence="1" type="ORF">GS597_13005</name>
</gene>
<dbReference type="RefSeq" id="WP_238718343.1">
    <property type="nucleotide sequence ID" value="NZ_WVIC01000025.1"/>
</dbReference>
<evidence type="ECO:0000313" key="2">
    <source>
        <dbReference type="Proteomes" id="UP000607397"/>
    </source>
</evidence>
<name>A0A8K1ZY25_9CYAN</name>